<organism evidence="1 2">
    <name type="scientific">Acetobacter pasteurianus</name>
    <name type="common">Acetobacter turbidans</name>
    <dbReference type="NCBI Taxonomy" id="438"/>
    <lineage>
        <taxon>Bacteria</taxon>
        <taxon>Pseudomonadati</taxon>
        <taxon>Pseudomonadota</taxon>
        <taxon>Alphaproteobacteria</taxon>
        <taxon>Acetobacterales</taxon>
        <taxon>Acetobacteraceae</taxon>
        <taxon>Acetobacter</taxon>
    </lineage>
</organism>
<gene>
    <name evidence="1" type="ORF">SRCM100623_01019</name>
</gene>
<name>A0A1A0DBG1_ACEPA</name>
<protein>
    <submittedName>
        <fullName evidence="1">Uncharacterized protein</fullName>
    </submittedName>
</protein>
<dbReference type="Pfam" id="PF23148">
    <property type="entry name" value="Gp77"/>
    <property type="match status" value="1"/>
</dbReference>
<dbReference type="PATRIC" id="fig|438.15.peg.1174"/>
<sequence length="189" mass="19260">MTCSCNTASTACALLPDGAVLAPGWQPASARVLPVMIAPGLCLRGQLAEQVVQAWPARSSADALDYTLTPAAWLEGTGDTLASVTASVPTATGQDTDLAVLWVTIIQGMACVFLGSGPPDTVQTVQMVLHTVQGRSVTASVQLYISAESAATLPPQVPTLADGTPIPPNALLAPQGVITTPTGQPYLLA</sequence>
<proteinExistence type="predicted"/>
<evidence type="ECO:0000313" key="1">
    <source>
        <dbReference type="EMBL" id="OAZ72479.1"/>
    </source>
</evidence>
<dbReference type="AlphaFoldDB" id="A0A1A0DBG1"/>
<dbReference type="EMBL" id="LYUD01000099">
    <property type="protein sequence ID" value="OAZ72479.1"/>
    <property type="molecule type" value="Genomic_DNA"/>
</dbReference>
<accession>A0A1A0DBG1</accession>
<evidence type="ECO:0000313" key="2">
    <source>
        <dbReference type="Proteomes" id="UP000093796"/>
    </source>
</evidence>
<dbReference type="Proteomes" id="UP000093796">
    <property type="component" value="Unassembled WGS sequence"/>
</dbReference>
<dbReference type="OrthoDB" id="7225634at2"/>
<reference evidence="1 2" key="1">
    <citation type="submission" date="2016-05" db="EMBL/GenBank/DDBJ databases">
        <title>Genome sequencing of Acetobacter pasteurianus strain SRCM100623.</title>
        <authorList>
            <person name="Song Y.R."/>
        </authorList>
    </citation>
    <scope>NUCLEOTIDE SEQUENCE [LARGE SCALE GENOMIC DNA]</scope>
    <source>
        <strain evidence="1 2">SRCM100623</strain>
    </source>
</reference>
<dbReference type="InterPro" id="IPR056928">
    <property type="entry name" value="Gp77-like"/>
</dbReference>
<dbReference type="RefSeq" id="WP_003628981.1">
    <property type="nucleotide sequence ID" value="NZ_LYUD01000099.1"/>
</dbReference>
<comment type="caution">
    <text evidence="1">The sequence shown here is derived from an EMBL/GenBank/DDBJ whole genome shotgun (WGS) entry which is preliminary data.</text>
</comment>